<reference evidence="9" key="1">
    <citation type="journal article" date="2014" name="Int. J. Syst. Evol. Microbiol.">
        <title>Complete genome sequence of Corynebacterium casei LMG S-19264T (=DSM 44701T), isolated from a smear-ripened cheese.</title>
        <authorList>
            <consortium name="US DOE Joint Genome Institute (JGI-PGF)"/>
            <person name="Walter F."/>
            <person name="Albersmeier A."/>
            <person name="Kalinowski J."/>
            <person name="Ruckert C."/>
        </authorList>
    </citation>
    <scope>NUCLEOTIDE SEQUENCE</scope>
    <source>
        <strain evidence="9">KCTC 42731</strain>
    </source>
</reference>
<feature type="chain" id="PRO_5037344430" description="Thiol:disulfide interchange protein DsbC" evidence="6">
    <location>
        <begin position="19"/>
        <end position="244"/>
    </location>
</feature>
<comment type="similarity">
    <text evidence="2">Belongs to the thioredoxin family. DsbC subfamily.</text>
</comment>
<dbReference type="RefSeq" id="WP_189774616.1">
    <property type="nucleotide sequence ID" value="NZ_BNCK01000014.1"/>
</dbReference>
<dbReference type="SUPFAM" id="SSF54423">
    <property type="entry name" value="DsbC/DsbG N-terminal domain-like"/>
    <property type="match status" value="1"/>
</dbReference>
<dbReference type="AlphaFoldDB" id="A0A919BQT8"/>
<evidence type="ECO:0000256" key="3">
    <source>
        <dbReference type="ARBA" id="ARBA00013829"/>
    </source>
</evidence>
<dbReference type="Gene3D" id="3.10.450.70">
    <property type="entry name" value="Disulphide bond isomerase, DsbC/G, N-terminal"/>
    <property type="match status" value="1"/>
</dbReference>
<dbReference type="Pfam" id="PF10411">
    <property type="entry name" value="DsbC_N"/>
    <property type="match status" value="1"/>
</dbReference>
<feature type="domain" description="Disulphide bond isomerase DsbC/G N-terminal" evidence="7">
    <location>
        <begin position="22"/>
        <end position="82"/>
    </location>
</feature>
<sequence>MRFYSIVFVLLFSAFSNAVEVTTKAEQLIRSVLPNTKIDGIEESEMPGIYMITSGANIFYFHLEKKLLVFGEIMTTTGKNLTKPNREKALNQSLSSASQHALTIQYGEPINVVYEFTNPECGACLGYEKYLKENPFKDTVRHIFFLGWSEASERKLEHIMCSKDKQAAKELVYNGGVIKEFASCEYGRGLVAKHKRFASSMGVDRTPTLIINGTKMVGLRVDQFKTLLMESKTHEQLRKETQSD</sequence>
<dbReference type="SUPFAM" id="SSF52833">
    <property type="entry name" value="Thioredoxin-like"/>
    <property type="match status" value="1"/>
</dbReference>
<gene>
    <name evidence="9" type="primary">dsbC</name>
    <name evidence="9" type="ORF">GCM10017161_40840</name>
</gene>
<evidence type="ECO:0000313" key="10">
    <source>
        <dbReference type="Proteomes" id="UP000623842"/>
    </source>
</evidence>
<accession>A0A919BQT8</accession>
<dbReference type="PANTHER" id="PTHR35272:SF3">
    <property type="entry name" value="THIOL:DISULFIDE INTERCHANGE PROTEIN DSBC"/>
    <property type="match status" value="1"/>
</dbReference>
<evidence type="ECO:0000256" key="4">
    <source>
        <dbReference type="ARBA" id="ARBA00022729"/>
    </source>
</evidence>
<evidence type="ECO:0000259" key="7">
    <source>
        <dbReference type="Pfam" id="PF10411"/>
    </source>
</evidence>
<evidence type="ECO:0000256" key="6">
    <source>
        <dbReference type="SAM" id="SignalP"/>
    </source>
</evidence>
<dbReference type="InterPro" id="IPR012336">
    <property type="entry name" value="Thioredoxin-like_fold"/>
</dbReference>
<reference evidence="9" key="2">
    <citation type="submission" date="2020-09" db="EMBL/GenBank/DDBJ databases">
        <authorList>
            <person name="Sun Q."/>
            <person name="Kim S."/>
        </authorList>
    </citation>
    <scope>NUCLEOTIDE SEQUENCE</scope>
    <source>
        <strain evidence="9">KCTC 42731</strain>
    </source>
</reference>
<dbReference type="InterPro" id="IPR009094">
    <property type="entry name" value="DiS-bond_isomerase_DsbC/G_N_sf"/>
</dbReference>
<dbReference type="Pfam" id="PF13098">
    <property type="entry name" value="Thioredoxin_2"/>
    <property type="match status" value="1"/>
</dbReference>
<dbReference type="InterPro" id="IPR036249">
    <property type="entry name" value="Thioredoxin-like_sf"/>
</dbReference>
<dbReference type="Proteomes" id="UP000623842">
    <property type="component" value="Unassembled WGS sequence"/>
</dbReference>
<proteinExistence type="inferred from homology"/>
<comment type="caution">
    <text evidence="9">The sequence shown here is derived from an EMBL/GenBank/DDBJ whole genome shotgun (WGS) entry which is preliminary data.</text>
</comment>
<evidence type="ECO:0000313" key="9">
    <source>
        <dbReference type="EMBL" id="GHG07046.1"/>
    </source>
</evidence>
<dbReference type="EMBL" id="BNCK01000014">
    <property type="protein sequence ID" value="GHG07046.1"/>
    <property type="molecule type" value="Genomic_DNA"/>
</dbReference>
<evidence type="ECO:0000256" key="5">
    <source>
        <dbReference type="ARBA" id="ARBA00022764"/>
    </source>
</evidence>
<evidence type="ECO:0000256" key="1">
    <source>
        <dbReference type="ARBA" id="ARBA00004418"/>
    </source>
</evidence>
<keyword evidence="10" id="KW-1185">Reference proteome</keyword>
<dbReference type="InterPro" id="IPR051470">
    <property type="entry name" value="Thiol:disulfide_interchange"/>
</dbReference>
<comment type="subcellular location">
    <subcellularLocation>
        <location evidence="1">Periplasm</location>
    </subcellularLocation>
</comment>
<feature type="signal peptide" evidence="6">
    <location>
        <begin position="1"/>
        <end position="18"/>
    </location>
</feature>
<keyword evidence="5" id="KW-0574">Periplasm</keyword>
<evidence type="ECO:0000259" key="8">
    <source>
        <dbReference type="Pfam" id="PF13098"/>
    </source>
</evidence>
<keyword evidence="4 6" id="KW-0732">Signal</keyword>
<evidence type="ECO:0000256" key="2">
    <source>
        <dbReference type="ARBA" id="ARBA00009813"/>
    </source>
</evidence>
<dbReference type="GO" id="GO:0042597">
    <property type="term" value="C:periplasmic space"/>
    <property type="evidence" value="ECO:0007669"/>
    <property type="project" value="UniProtKB-SubCell"/>
</dbReference>
<protein>
    <recommendedName>
        <fullName evidence="3">Thiol:disulfide interchange protein DsbC</fullName>
    </recommendedName>
</protein>
<dbReference type="InterPro" id="IPR018950">
    <property type="entry name" value="DiS-bond_isomerase_DsbC/G_N"/>
</dbReference>
<feature type="domain" description="Thioredoxin-like fold" evidence="8">
    <location>
        <begin position="112"/>
        <end position="215"/>
    </location>
</feature>
<dbReference type="PANTHER" id="PTHR35272">
    <property type="entry name" value="THIOL:DISULFIDE INTERCHANGE PROTEIN DSBC-RELATED"/>
    <property type="match status" value="1"/>
</dbReference>
<organism evidence="9 10">
    <name type="scientific">Thalassotalea marina</name>
    <dbReference type="NCBI Taxonomy" id="1673741"/>
    <lineage>
        <taxon>Bacteria</taxon>
        <taxon>Pseudomonadati</taxon>
        <taxon>Pseudomonadota</taxon>
        <taxon>Gammaproteobacteria</taxon>
        <taxon>Alteromonadales</taxon>
        <taxon>Colwelliaceae</taxon>
        <taxon>Thalassotalea</taxon>
    </lineage>
</organism>
<dbReference type="Gene3D" id="3.40.30.10">
    <property type="entry name" value="Glutaredoxin"/>
    <property type="match status" value="1"/>
</dbReference>
<name>A0A919BQT8_9GAMM</name>